<comment type="similarity">
    <text evidence="1">Belongs to the AB hydrolase superfamily. AB hydrolase 2 family.</text>
</comment>
<dbReference type="InterPro" id="IPR050565">
    <property type="entry name" value="LYPA1-2/EST-like"/>
</dbReference>
<dbReference type="PANTHER" id="PTHR10655:SF17">
    <property type="entry name" value="LYSOPHOSPHOLIPASE-LIKE PROTEIN 1"/>
    <property type="match status" value="1"/>
</dbReference>
<dbReference type="SUPFAM" id="SSF53474">
    <property type="entry name" value="alpha/beta-Hydrolases"/>
    <property type="match status" value="1"/>
</dbReference>
<evidence type="ECO:0000256" key="2">
    <source>
        <dbReference type="ARBA" id="ARBA00022801"/>
    </source>
</evidence>
<evidence type="ECO:0000256" key="1">
    <source>
        <dbReference type="ARBA" id="ARBA00006499"/>
    </source>
</evidence>
<dbReference type="Proteomes" id="UP000280307">
    <property type="component" value="Unassembled WGS sequence"/>
</dbReference>
<dbReference type="AlphaFoldDB" id="A0A426U0M4"/>
<proteinExistence type="inferred from homology"/>
<dbReference type="Gene3D" id="3.40.50.1820">
    <property type="entry name" value="alpha/beta hydrolase"/>
    <property type="match status" value="1"/>
</dbReference>
<evidence type="ECO:0000313" key="5">
    <source>
        <dbReference type="Proteomes" id="UP000280307"/>
    </source>
</evidence>
<evidence type="ECO:0000313" key="4">
    <source>
        <dbReference type="EMBL" id="RRR72641.1"/>
    </source>
</evidence>
<evidence type="ECO:0000259" key="3">
    <source>
        <dbReference type="Pfam" id="PF02230"/>
    </source>
</evidence>
<sequence length="215" mass="23590">MTTIHTIERKPRAASERPPLLLLLHGYGANEHDLFDLADYFDPRLHIVSARAPLALPWGGFAWYHLGGVPGRLIPDKPSRTQALDLLERFVPSLPERLGTDPQRTYILGFSQGAIMSLALAMRRPETMAGIMALSGYLDPELTPSELPAALTGMPIIQMHGTVDDVIPVSAAHATRDALSKMPVKHVYHEYPMGHGIHPDGVRALQAWMEAALQG</sequence>
<protein>
    <submittedName>
        <fullName evidence="4">Phospholipase</fullName>
    </submittedName>
</protein>
<gene>
    <name evidence="4" type="ORF">EI684_09970</name>
</gene>
<accession>A0A426U0M4</accession>
<dbReference type="InterPro" id="IPR029058">
    <property type="entry name" value="AB_hydrolase_fold"/>
</dbReference>
<dbReference type="Pfam" id="PF02230">
    <property type="entry name" value="Abhydrolase_2"/>
    <property type="match status" value="1"/>
</dbReference>
<dbReference type="EMBL" id="RSAS01000383">
    <property type="protein sequence ID" value="RRR72641.1"/>
    <property type="molecule type" value="Genomic_DNA"/>
</dbReference>
<dbReference type="InterPro" id="IPR003140">
    <property type="entry name" value="PLipase/COase/thioEstase"/>
</dbReference>
<organism evidence="4 5">
    <name type="scientific">Candidatus Viridilinea halotolerans</name>
    <dbReference type="NCBI Taxonomy" id="2491704"/>
    <lineage>
        <taxon>Bacteria</taxon>
        <taxon>Bacillati</taxon>
        <taxon>Chloroflexota</taxon>
        <taxon>Chloroflexia</taxon>
        <taxon>Chloroflexales</taxon>
        <taxon>Chloroflexineae</taxon>
        <taxon>Oscillochloridaceae</taxon>
        <taxon>Candidatus Viridilinea</taxon>
    </lineage>
</organism>
<keyword evidence="2" id="KW-0378">Hydrolase</keyword>
<feature type="domain" description="Phospholipase/carboxylesterase/thioesterase" evidence="3">
    <location>
        <begin position="16"/>
        <end position="210"/>
    </location>
</feature>
<comment type="caution">
    <text evidence="4">The sequence shown here is derived from an EMBL/GenBank/DDBJ whole genome shotgun (WGS) entry which is preliminary data.</text>
</comment>
<name>A0A426U0M4_9CHLR</name>
<dbReference type="PANTHER" id="PTHR10655">
    <property type="entry name" value="LYSOPHOSPHOLIPASE-RELATED"/>
    <property type="match status" value="1"/>
</dbReference>
<reference evidence="4 5" key="1">
    <citation type="submission" date="2018-12" db="EMBL/GenBank/DDBJ databases">
        <title>Genome Sequence of Candidatus Viridilinea halotolerans isolated from saline sulfide-rich spring.</title>
        <authorList>
            <person name="Grouzdev D.S."/>
            <person name="Burganskaya E.I."/>
            <person name="Krutkina M.S."/>
            <person name="Sukhacheva M.V."/>
            <person name="Gorlenko V.M."/>
        </authorList>
    </citation>
    <scope>NUCLEOTIDE SEQUENCE [LARGE SCALE GENOMIC DNA]</scope>
    <source>
        <strain evidence="4">Chok-6</strain>
    </source>
</reference>
<dbReference type="GO" id="GO:0016787">
    <property type="term" value="F:hydrolase activity"/>
    <property type="evidence" value="ECO:0007669"/>
    <property type="project" value="UniProtKB-KW"/>
</dbReference>